<dbReference type="Proteomes" id="UP000245423">
    <property type="component" value="Chromosome 1"/>
</dbReference>
<evidence type="ECO:0000313" key="4">
    <source>
        <dbReference type="Proteomes" id="UP000245423"/>
    </source>
</evidence>
<dbReference type="Gene3D" id="3.40.630.190">
    <property type="entry name" value="LCP protein"/>
    <property type="match status" value="1"/>
</dbReference>
<proteinExistence type="inferred from homology"/>
<dbReference type="InterPro" id="IPR050922">
    <property type="entry name" value="LytR/CpsA/Psr_CW_biosynth"/>
</dbReference>
<protein>
    <submittedName>
        <fullName evidence="3">Putative Transcriptional regulator</fullName>
    </submittedName>
</protein>
<keyword evidence="4" id="KW-1185">Reference proteome</keyword>
<dbReference type="Pfam" id="PF03816">
    <property type="entry name" value="LytR_cpsA_psr"/>
    <property type="match status" value="1"/>
</dbReference>
<sequence>MMKKKFWVTFLIALVGFSALFATTGHYILNKDSIANQWEEDDLEAEKILKDKGEILFLLMGIDDQDGTGGVAKVKEKKIEGEDRHKPTGKRTDTMILCKYNFETGDITMLSIPRDSRVNIRGRKEKEKITHAHSYGGPYLAMKTVKDFLNINLEYYVTVDYLAVREIVDAIGGVKIDIPKRMYYSDPTDKPPLLIDFQPGLQTLDGDDSIRFLRYRPKKEGDLGRVENQKLFMKEFIKQTLKPKNITRLPKMIKTYYDYVDTNIPMNVILKGIGTANKIDLENMKTAIIPGVGEYIGGISYFIYDEEGTKQIIEEMFENFLLDK</sequence>
<feature type="domain" description="Cell envelope-related transcriptional attenuator" evidence="2">
    <location>
        <begin position="91"/>
        <end position="240"/>
    </location>
</feature>
<dbReference type="EMBL" id="LT669839">
    <property type="protein sequence ID" value="SHD78291.1"/>
    <property type="molecule type" value="Genomic_DNA"/>
</dbReference>
<evidence type="ECO:0000259" key="2">
    <source>
        <dbReference type="Pfam" id="PF03816"/>
    </source>
</evidence>
<gene>
    <name evidence="3" type="ORF">CUESP1_2963</name>
</gene>
<dbReference type="PANTHER" id="PTHR33392:SF6">
    <property type="entry name" value="POLYISOPRENYL-TEICHOIC ACID--PEPTIDOGLYCAN TEICHOIC ACID TRANSFERASE TAGU"/>
    <property type="match status" value="1"/>
</dbReference>
<dbReference type="NCBIfam" id="TIGR00350">
    <property type="entry name" value="lytR_cpsA_psr"/>
    <property type="match status" value="1"/>
</dbReference>
<evidence type="ECO:0000256" key="1">
    <source>
        <dbReference type="ARBA" id="ARBA00006068"/>
    </source>
</evidence>
<dbReference type="AlphaFoldDB" id="A0A1M4PRZ2"/>
<accession>A0A1M4PRZ2</accession>
<organism evidence="3 4">
    <name type="scientific">[Clostridium] ultunense Esp</name>
    <dbReference type="NCBI Taxonomy" id="1288971"/>
    <lineage>
        <taxon>Bacteria</taxon>
        <taxon>Bacillati</taxon>
        <taxon>Bacillota</taxon>
        <taxon>Tissierellia</taxon>
        <taxon>Tissierellales</taxon>
        <taxon>Tepidimicrobiaceae</taxon>
        <taxon>Schnuerera</taxon>
    </lineage>
</organism>
<dbReference type="InterPro" id="IPR004474">
    <property type="entry name" value="LytR_CpsA_psr"/>
</dbReference>
<evidence type="ECO:0000313" key="3">
    <source>
        <dbReference type="EMBL" id="SHD78291.1"/>
    </source>
</evidence>
<name>A0A1M4PRZ2_9FIRM</name>
<reference evidence="3 4" key="1">
    <citation type="submission" date="2016-11" db="EMBL/GenBank/DDBJ databases">
        <authorList>
            <person name="Manzoor S."/>
        </authorList>
    </citation>
    <scope>NUCLEOTIDE SEQUENCE [LARGE SCALE GENOMIC DNA]</scope>
    <source>
        <strain evidence="3">Clostridium ultunense strain Esp</strain>
    </source>
</reference>
<dbReference type="PANTHER" id="PTHR33392">
    <property type="entry name" value="POLYISOPRENYL-TEICHOIC ACID--PEPTIDOGLYCAN TEICHOIC ACID TRANSFERASE TAGU"/>
    <property type="match status" value="1"/>
</dbReference>
<comment type="similarity">
    <text evidence="1">Belongs to the LytR/CpsA/Psr (LCP) family.</text>
</comment>